<dbReference type="EMBL" id="KZ559162">
    <property type="protein sequence ID" value="PLB35480.1"/>
    <property type="molecule type" value="Genomic_DNA"/>
</dbReference>
<feature type="region of interest" description="Disordered" evidence="4">
    <location>
        <begin position="218"/>
        <end position="289"/>
    </location>
</feature>
<keyword evidence="3" id="KW-0539">Nucleus</keyword>
<feature type="region of interest" description="Disordered" evidence="4">
    <location>
        <begin position="1"/>
        <end position="96"/>
    </location>
</feature>
<proteinExistence type="predicted"/>
<dbReference type="GO" id="GO:0019867">
    <property type="term" value="C:outer membrane"/>
    <property type="evidence" value="ECO:0007669"/>
    <property type="project" value="InterPro"/>
</dbReference>
<accession>A0A2I2F4B9</accession>
<feature type="compositionally biased region" description="Basic residues" evidence="4">
    <location>
        <begin position="226"/>
        <end position="276"/>
    </location>
</feature>
<evidence type="ECO:0000256" key="3">
    <source>
        <dbReference type="ARBA" id="ARBA00023242"/>
    </source>
</evidence>
<feature type="compositionally biased region" description="Polar residues" evidence="4">
    <location>
        <begin position="143"/>
        <end position="154"/>
    </location>
</feature>
<keyword evidence="2" id="KW-0804">Transcription</keyword>
<evidence type="ECO:0000259" key="5">
    <source>
        <dbReference type="PROSITE" id="PS51516"/>
    </source>
</evidence>
<sequence>MADPYQQYTPPPPHPHSHSQYMQQSGPPPPPPAESDAAFYAPPDSLYQHPPYDYETQYPYAQHIPPDQYGSHYDVSQTPRYQPPVPPPAQSQSDHFLSPASAAEYHPQEYYDSGRLSPNYEAVAVGKMGSNADYYTQHPAENISGNSPHPSQQPDLPEAPGGEKDGGADGSGDERSVGGALVGGATGYYLGHKKGHGLLGAVGGALLGNFIGDRLEGDDGKGEHHGGRHGHGHGHRHGRRRHRHRHHHGHHGHGHGHGHGHSHSHSHSHSHHRSRSKHDTSSTSYSGSS</sequence>
<gene>
    <name evidence="6" type="ORF">BDW47DRAFT_62525</name>
</gene>
<keyword evidence="1" id="KW-0805">Transcription regulation</keyword>
<reference evidence="6 7" key="1">
    <citation type="submission" date="2017-12" db="EMBL/GenBank/DDBJ databases">
        <authorList>
            <consortium name="DOE Joint Genome Institute"/>
            <person name="Haridas S."/>
            <person name="Kjaerbolling I."/>
            <person name="Vesth T.C."/>
            <person name="Frisvad J.C."/>
            <person name="Nybo J.L."/>
            <person name="Theobald S."/>
            <person name="Kuo A."/>
            <person name="Bowyer P."/>
            <person name="Matsuda Y."/>
            <person name="Mondo S."/>
            <person name="Lyhne E.K."/>
            <person name="Kogle M.E."/>
            <person name="Clum A."/>
            <person name="Lipzen A."/>
            <person name="Salamov A."/>
            <person name="Ngan C.Y."/>
            <person name="Daum C."/>
            <person name="Chiniquy J."/>
            <person name="Barry K."/>
            <person name="LaButti K."/>
            <person name="Simmons B.A."/>
            <person name="Magnuson J.K."/>
            <person name="Mortensen U.H."/>
            <person name="Larsen T.O."/>
            <person name="Grigoriev I.V."/>
            <person name="Baker S.E."/>
            <person name="Andersen M.R."/>
            <person name="Nordberg H.P."/>
            <person name="Cantor M.N."/>
            <person name="Hua S.X."/>
        </authorList>
    </citation>
    <scope>NUCLEOTIDE SEQUENCE [LARGE SCALE GENOMIC DNA]</scope>
    <source>
        <strain evidence="6 7">CBS 102.13</strain>
    </source>
</reference>
<dbReference type="PROSITE" id="PS51516">
    <property type="entry name" value="SOX_C"/>
    <property type="match status" value="1"/>
</dbReference>
<evidence type="ECO:0000313" key="6">
    <source>
        <dbReference type="EMBL" id="PLB35480.1"/>
    </source>
</evidence>
<dbReference type="GeneID" id="36526627"/>
<feature type="compositionally biased region" description="Basic and acidic residues" evidence="4">
    <location>
        <begin position="161"/>
        <end position="176"/>
    </location>
</feature>
<dbReference type="InterPro" id="IPR021934">
    <property type="entry name" value="Sox_C"/>
</dbReference>
<dbReference type="OrthoDB" id="4511000at2759"/>
<evidence type="ECO:0000256" key="1">
    <source>
        <dbReference type="ARBA" id="ARBA00023015"/>
    </source>
</evidence>
<dbReference type="Pfam" id="PF05433">
    <property type="entry name" value="Rick_17kDa_Anti"/>
    <property type="match status" value="1"/>
</dbReference>
<dbReference type="STRING" id="41067.A0A2I2F4B9"/>
<feature type="domain" description="Sox C-terminal" evidence="5">
    <location>
        <begin position="1"/>
        <end position="111"/>
    </location>
</feature>
<feature type="region of interest" description="Disordered" evidence="4">
    <location>
        <begin position="133"/>
        <end position="178"/>
    </location>
</feature>
<dbReference type="RefSeq" id="XP_024669492.1">
    <property type="nucleotide sequence ID" value="XM_024819467.1"/>
</dbReference>
<evidence type="ECO:0000313" key="7">
    <source>
        <dbReference type="Proteomes" id="UP000234585"/>
    </source>
</evidence>
<dbReference type="AlphaFoldDB" id="A0A2I2F4B9"/>
<dbReference type="Proteomes" id="UP000234585">
    <property type="component" value="Unassembled WGS sequence"/>
</dbReference>
<evidence type="ECO:0000256" key="2">
    <source>
        <dbReference type="ARBA" id="ARBA00023163"/>
    </source>
</evidence>
<organism evidence="6 7">
    <name type="scientific">Aspergillus candidus</name>
    <dbReference type="NCBI Taxonomy" id="41067"/>
    <lineage>
        <taxon>Eukaryota</taxon>
        <taxon>Fungi</taxon>
        <taxon>Dikarya</taxon>
        <taxon>Ascomycota</taxon>
        <taxon>Pezizomycotina</taxon>
        <taxon>Eurotiomycetes</taxon>
        <taxon>Eurotiomycetidae</taxon>
        <taxon>Eurotiales</taxon>
        <taxon>Aspergillaceae</taxon>
        <taxon>Aspergillus</taxon>
        <taxon>Aspergillus subgen. Circumdati</taxon>
    </lineage>
</organism>
<evidence type="ECO:0000256" key="4">
    <source>
        <dbReference type="SAM" id="MobiDB-lite"/>
    </source>
</evidence>
<dbReference type="InterPro" id="IPR008816">
    <property type="entry name" value="Gly_zipper_2TM_dom"/>
</dbReference>
<protein>
    <recommendedName>
        <fullName evidence="5">Sox C-terminal domain-containing protein</fullName>
    </recommendedName>
</protein>
<keyword evidence="7" id="KW-1185">Reference proteome</keyword>
<name>A0A2I2F4B9_ASPCN</name>